<name>A0ABQ1S928_9SPHN</name>
<gene>
    <name evidence="3" type="ORF">GCM10011515_21560</name>
</gene>
<evidence type="ECO:0000256" key="1">
    <source>
        <dbReference type="SAM" id="Phobius"/>
    </source>
</evidence>
<comment type="caution">
    <text evidence="3">The sequence shown here is derived from an EMBL/GenBank/DDBJ whole genome shotgun (WGS) entry which is preliminary data.</text>
</comment>
<protein>
    <recommendedName>
        <fullName evidence="2">Acyltransferase 3 domain-containing protein</fullName>
    </recommendedName>
</protein>
<dbReference type="PANTHER" id="PTHR23028:SF53">
    <property type="entry name" value="ACYL_TRANSF_3 DOMAIN-CONTAINING PROTEIN"/>
    <property type="match status" value="1"/>
</dbReference>
<dbReference type="Pfam" id="PF01757">
    <property type="entry name" value="Acyl_transf_3"/>
    <property type="match status" value="1"/>
</dbReference>
<dbReference type="InterPro" id="IPR002656">
    <property type="entry name" value="Acyl_transf_3_dom"/>
</dbReference>
<evidence type="ECO:0000313" key="4">
    <source>
        <dbReference type="Proteomes" id="UP000619041"/>
    </source>
</evidence>
<dbReference type="InterPro" id="IPR050879">
    <property type="entry name" value="Acyltransferase_3"/>
</dbReference>
<dbReference type="EMBL" id="BMKL01000001">
    <property type="protein sequence ID" value="GGE01495.1"/>
    <property type="molecule type" value="Genomic_DNA"/>
</dbReference>
<dbReference type="PANTHER" id="PTHR23028">
    <property type="entry name" value="ACETYLTRANSFERASE"/>
    <property type="match status" value="1"/>
</dbReference>
<feature type="domain" description="Acyltransferase 3" evidence="2">
    <location>
        <begin position="9"/>
        <end position="99"/>
    </location>
</feature>
<evidence type="ECO:0000259" key="2">
    <source>
        <dbReference type="Pfam" id="PF01757"/>
    </source>
</evidence>
<reference evidence="4" key="1">
    <citation type="journal article" date="2019" name="Int. J. Syst. Evol. Microbiol.">
        <title>The Global Catalogue of Microorganisms (GCM) 10K type strain sequencing project: providing services to taxonomists for standard genome sequencing and annotation.</title>
        <authorList>
            <consortium name="The Broad Institute Genomics Platform"/>
            <consortium name="The Broad Institute Genome Sequencing Center for Infectious Disease"/>
            <person name="Wu L."/>
            <person name="Ma J."/>
        </authorList>
    </citation>
    <scope>NUCLEOTIDE SEQUENCE [LARGE SCALE GENOMIC DNA]</scope>
    <source>
        <strain evidence="4">CGMCC 1.15959</strain>
    </source>
</reference>
<keyword evidence="1" id="KW-0812">Transmembrane</keyword>
<dbReference type="Proteomes" id="UP000619041">
    <property type="component" value="Unassembled WGS sequence"/>
</dbReference>
<evidence type="ECO:0000313" key="3">
    <source>
        <dbReference type="EMBL" id="GGE01495.1"/>
    </source>
</evidence>
<sequence>MGKAAHRTDIDGLRSLAILPVVFNHAGLPFAPGGFVGVDIFFVISGFLITGIVAREINNGNFSILNFYDRRIRRIMPALLTMIAVCFAGGWLILLPTEFVAFAKSAVSALLFSSKI</sequence>
<feature type="transmembrane region" description="Helical" evidence="1">
    <location>
        <begin position="12"/>
        <end position="28"/>
    </location>
</feature>
<keyword evidence="4" id="KW-1185">Reference proteome</keyword>
<accession>A0ABQ1S928</accession>
<keyword evidence="1" id="KW-0472">Membrane</keyword>
<organism evidence="3 4">
    <name type="scientific">Tsuneonella deserti</name>
    <dbReference type="NCBI Taxonomy" id="2035528"/>
    <lineage>
        <taxon>Bacteria</taxon>
        <taxon>Pseudomonadati</taxon>
        <taxon>Pseudomonadota</taxon>
        <taxon>Alphaproteobacteria</taxon>
        <taxon>Sphingomonadales</taxon>
        <taxon>Erythrobacteraceae</taxon>
        <taxon>Tsuneonella</taxon>
    </lineage>
</organism>
<keyword evidence="1" id="KW-1133">Transmembrane helix</keyword>
<proteinExistence type="predicted"/>
<feature type="transmembrane region" description="Helical" evidence="1">
    <location>
        <begin position="75"/>
        <end position="94"/>
    </location>
</feature>
<feature type="transmembrane region" description="Helical" evidence="1">
    <location>
        <begin position="34"/>
        <end position="54"/>
    </location>
</feature>